<proteinExistence type="predicted"/>
<dbReference type="EMBL" id="LYXU01000002">
    <property type="protein sequence ID" value="OBS23403.1"/>
    <property type="molecule type" value="Genomic_DNA"/>
</dbReference>
<dbReference type="GO" id="GO:0005829">
    <property type="term" value="C:cytosol"/>
    <property type="evidence" value="ECO:0007669"/>
    <property type="project" value="TreeGrafter"/>
</dbReference>
<dbReference type="Pfam" id="PF10294">
    <property type="entry name" value="Methyltransf_16"/>
    <property type="match status" value="1"/>
</dbReference>
<feature type="region of interest" description="Disordered" evidence="1">
    <location>
        <begin position="409"/>
        <end position="449"/>
    </location>
</feature>
<dbReference type="PANTHER" id="PTHR14614:SF132">
    <property type="entry name" value="PROTEIN-LYSINE METHYLTRANSFERASE C42C1.13"/>
    <property type="match status" value="1"/>
</dbReference>
<dbReference type="Gene3D" id="3.40.50.150">
    <property type="entry name" value="Vaccinia Virus protein VP39"/>
    <property type="match status" value="1"/>
</dbReference>
<dbReference type="PANTHER" id="PTHR14614">
    <property type="entry name" value="HEPATOCELLULAR CARCINOMA-ASSOCIATED ANTIGEN"/>
    <property type="match status" value="1"/>
</dbReference>
<name>A0A1B8ASB0_FUSPO</name>
<dbReference type="STRING" id="36050.A0A1B8ASB0"/>
<dbReference type="Proteomes" id="UP000091967">
    <property type="component" value="Unassembled WGS sequence"/>
</dbReference>
<protein>
    <submittedName>
        <fullName evidence="2">Uncharacterized protein</fullName>
    </submittedName>
</protein>
<dbReference type="OMA" id="LYENLDW"/>
<dbReference type="SUPFAM" id="SSF53335">
    <property type="entry name" value="S-adenosyl-L-methionine-dependent methyltransferases"/>
    <property type="match status" value="1"/>
</dbReference>
<sequence length="449" mass="50076">MHYIRFLRAPKFVQERHGAFVHLLFTITTDLGDSFLYPERFLDLQVVAIAASPEGGSTWLLSDPGHLHWQPGMRVAKPSLELPIALERAVESGMRVHVCVRASEPQHTAESVPRILALSAEKMRYRREAAEKGAVMPAWVPVTLQPSETDVSIRRLALSDAPDGLGTIEIEEEIGESIARHVWDGGVIATCALAGIEAAPDSQSSQNPCMRTMKNIFSHQDAIRVLELGCGVGILGIGLGAVYPQLGSLDGDCTILMTDLPEAEQRARANMKRLQNSHLRFQENPVRMLYENLDWEEGRQGRFGPEVRSGPWDLVMLSDCTYNVDVLPALVETLSATHKTNLTYFPKGEPFTTKVFLATKPRHDSEEVLYELMDKQGWYSVHKQIVRKPVLGEPPQIVELHLFDKSGLSEGQTSTRTEVKREEKNEFEDDDIAASDTESSVSSDEESEY</sequence>
<organism evidence="2 3">
    <name type="scientific">Fusarium poae</name>
    <dbReference type="NCBI Taxonomy" id="36050"/>
    <lineage>
        <taxon>Eukaryota</taxon>
        <taxon>Fungi</taxon>
        <taxon>Dikarya</taxon>
        <taxon>Ascomycota</taxon>
        <taxon>Pezizomycotina</taxon>
        <taxon>Sordariomycetes</taxon>
        <taxon>Hypocreomycetidae</taxon>
        <taxon>Hypocreales</taxon>
        <taxon>Nectriaceae</taxon>
        <taxon>Fusarium</taxon>
    </lineage>
</organism>
<dbReference type="GO" id="GO:0008757">
    <property type="term" value="F:S-adenosylmethionine-dependent methyltransferase activity"/>
    <property type="evidence" value="ECO:0007669"/>
    <property type="project" value="UniProtKB-ARBA"/>
</dbReference>
<evidence type="ECO:0000313" key="3">
    <source>
        <dbReference type="Proteomes" id="UP000091967"/>
    </source>
</evidence>
<gene>
    <name evidence="2" type="ORF">FPOA_03951</name>
</gene>
<comment type="caution">
    <text evidence="2">The sequence shown here is derived from an EMBL/GenBank/DDBJ whole genome shotgun (WGS) entry which is preliminary data.</text>
</comment>
<evidence type="ECO:0000256" key="1">
    <source>
        <dbReference type="SAM" id="MobiDB-lite"/>
    </source>
</evidence>
<accession>A0A1B8ASB0</accession>
<keyword evidence="3" id="KW-1185">Reference proteome</keyword>
<reference evidence="2 3" key="1">
    <citation type="submission" date="2016-06" db="EMBL/GenBank/DDBJ databases">
        <title>Living apart together: crosstalk between the core and supernumerary genomes in a fungal plant pathogen.</title>
        <authorList>
            <person name="Vanheule A."/>
            <person name="Audenaert K."/>
            <person name="Warris S."/>
            <person name="Van De Geest H."/>
            <person name="Schijlen E."/>
            <person name="Hofte M."/>
            <person name="De Saeger S."/>
            <person name="Haesaert G."/>
            <person name="Waalwijk C."/>
            <person name="Van Der Lee T."/>
        </authorList>
    </citation>
    <scope>NUCLEOTIDE SEQUENCE [LARGE SCALE GENOMIC DNA]</scope>
    <source>
        <strain evidence="2 3">2516</strain>
    </source>
</reference>
<dbReference type="InterPro" id="IPR029063">
    <property type="entry name" value="SAM-dependent_MTases_sf"/>
</dbReference>
<dbReference type="AlphaFoldDB" id="A0A1B8ASB0"/>
<evidence type="ECO:0000313" key="2">
    <source>
        <dbReference type="EMBL" id="OBS23403.1"/>
    </source>
</evidence>
<dbReference type="InterPro" id="IPR019410">
    <property type="entry name" value="Methyltransf_16"/>
</dbReference>